<protein>
    <submittedName>
        <fullName evidence="2">HAD-IB family phosphatase</fullName>
    </submittedName>
</protein>
<dbReference type="InterPro" id="IPR036412">
    <property type="entry name" value="HAD-like_sf"/>
</dbReference>
<reference evidence="2" key="1">
    <citation type="submission" date="2024-07" db="EMBL/GenBank/DDBJ databases">
        <authorList>
            <person name="Kim Y.J."/>
            <person name="Jeong J.Y."/>
        </authorList>
    </citation>
    <scope>NUCLEOTIDE SEQUENCE</scope>
    <source>
        <strain evidence="2">GIHE-MW2</strain>
    </source>
</reference>
<dbReference type="Gene3D" id="3.90.1470.20">
    <property type="match status" value="1"/>
</dbReference>
<gene>
    <name evidence="2" type="ORF">ABWT76_004345</name>
</gene>
<dbReference type="AlphaFoldDB" id="A0AAU8JA96"/>
<proteinExistence type="inferred from homology"/>
<comment type="similarity">
    <text evidence="1">Belongs to the HAD-like hydrolase superfamily. SerB family.</text>
</comment>
<dbReference type="PANTHER" id="PTHR43344">
    <property type="entry name" value="PHOSPHOSERINE PHOSPHATASE"/>
    <property type="match status" value="1"/>
</dbReference>
<dbReference type="InterPro" id="IPR023214">
    <property type="entry name" value="HAD_sf"/>
</dbReference>
<dbReference type="PANTHER" id="PTHR43344:SF21">
    <property type="entry name" value="POLYOL PHOSPHATE PHOSPHATASE PYP1"/>
    <property type="match status" value="1"/>
</dbReference>
<organism evidence="2">
    <name type="scientific">Planktothricoides raciborskii GIHE-MW2</name>
    <dbReference type="NCBI Taxonomy" id="2792601"/>
    <lineage>
        <taxon>Bacteria</taxon>
        <taxon>Bacillati</taxon>
        <taxon>Cyanobacteriota</taxon>
        <taxon>Cyanophyceae</taxon>
        <taxon>Oscillatoriophycideae</taxon>
        <taxon>Oscillatoriales</taxon>
        <taxon>Oscillatoriaceae</taxon>
        <taxon>Planktothricoides</taxon>
    </lineage>
</organism>
<dbReference type="SUPFAM" id="SSF56784">
    <property type="entry name" value="HAD-like"/>
    <property type="match status" value="1"/>
</dbReference>
<sequence>MNQALNKSPKIMVFCDFDGTITEEETAVAMMTQFAPEISAKILPKIFDRTLPLKVGIPQVWESIPASCYPEMLEVSRSKKIRSGFVELLDLLANLNIPLVVVSGGLRFMVETVLGDLVDRVEAIYALDVDPSGEYLHLSSGFIGEIELLDKVKVIAQYHPDIAIAIGDSVTDLNMAMQADLVFAQSRLIQYLEDQQKSYIPWENFFDVRDYLANYLPTAISSGHASPLRPAVK</sequence>
<dbReference type="NCBIfam" id="TIGR01488">
    <property type="entry name" value="HAD-SF-IB"/>
    <property type="match status" value="1"/>
</dbReference>
<accession>A0AAU8JA96</accession>
<name>A0AAU8JA96_9CYAN</name>
<dbReference type="GO" id="GO:0000287">
    <property type="term" value="F:magnesium ion binding"/>
    <property type="evidence" value="ECO:0007669"/>
    <property type="project" value="TreeGrafter"/>
</dbReference>
<dbReference type="GO" id="GO:0006564">
    <property type="term" value="P:L-serine biosynthetic process"/>
    <property type="evidence" value="ECO:0007669"/>
    <property type="project" value="TreeGrafter"/>
</dbReference>
<evidence type="ECO:0000256" key="1">
    <source>
        <dbReference type="ARBA" id="ARBA00009184"/>
    </source>
</evidence>
<dbReference type="RefSeq" id="WP_354634952.1">
    <property type="nucleotide sequence ID" value="NZ_CP159837.1"/>
</dbReference>
<dbReference type="GO" id="GO:0005737">
    <property type="term" value="C:cytoplasm"/>
    <property type="evidence" value="ECO:0007669"/>
    <property type="project" value="TreeGrafter"/>
</dbReference>
<dbReference type="GO" id="GO:0036424">
    <property type="term" value="F:L-phosphoserine phosphatase activity"/>
    <property type="evidence" value="ECO:0007669"/>
    <property type="project" value="TreeGrafter"/>
</dbReference>
<dbReference type="Gene3D" id="3.40.50.1000">
    <property type="entry name" value="HAD superfamily/HAD-like"/>
    <property type="match status" value="1"/>
</dbReference>
<dbReference type="EMBL" id="CP159837">
    <property type="protein sequence ID" value="XCM35652.1"/>
    <property type="molecule type" value="Genomic_DNA"/>
</dbReference>
<dbReference type="InterPro" id="IPR050582">
    <property type="entry name" value="HAD-like_SerB"/>
</dbReference>
<dbReference type="Pfam" id="PF12710">
    <property type="entry name" value="HAD"/>
    <property type="match status" value="1"/>
</dbReference>
<evidence type="ECO:0000313" key="2">
    <source>
        <dbReference type="EMBL" id="XCM35652.1"/>
    </source>
</evidence>